<reference evidence="3" key="2">
    <citation type="submission" date="2020-09" db="EMBL/GenBank/DDBJ databases">
        <authorList>
            <person name="Sun Q."/>
            <person name="Zhou Y."/>
        </authorList>
    </citation>
    <scope>NUCLEOTIDE SEQUENCE</scope>
    <source>
        <strain evidence="3">CGMCC 1.15493</strain>
    </source>
</reference>
<feature type="domain" description="Aspartate/glutamate/uridylate kinase" evidence="2">
    <location>
        <begin position="36"/>
        <end position="178"/>
    </location>
</feature>
<evidence type="ECO:0000256" key="1">
    <source>
        <dbReference type="SAM" id="MobiDB-lite"/>
    </source>
</evidence>
<dbReference type="InterPro" id="IPR036393">
    <property type="entry name" value="AceGlu_kinase-like_sf"/>
</dbReference>
<dbReference type="Pfam" id="PF00696">
    <property type="entry name" value="AA_kinase"/>
    <property type="match status" value="1"/>
</dbReference>
<evidence type="ECO:0000313" key="4">
    <source>
        <dbReference type="Proteomes" id="UP000613160"/>
    </source>
</evidence>
<dbReference type="InterPro" id="IPR001048">
    <property type="entry name" value="Asp/Glu/Uridylate_kinase"/>
</dbReference>
<protein>
    <recommendedName>
        <fullName evidence="2">Aspartate/glutamate/uridylate kinase domain-containing protein</fullName>
    </recommendedName>
</protein>
<dbReference type="AlphaFoldDB" id="A0A917DHR8"/>
<dbReference type="EMBL" id="BMJJ01000013">
    <property type="protein sequence ID" value="GGD36339.1"/>
    <property type="molecule type" value="Genomic_DNA"/>
</dbReference>
<gene>
    <name evidence="3" type="ORF">GCM10011335_44130</name>
</gene>
<evidence type="ECO:0000313" key="3">
    <source>
        <dbReference type="EMBL" id="GGD36339.1"/>
    </source>
</evidence>
<dbReference type="Gene3D" id="3.40.1160.10">
    <property type="entry name" value="Acetylglutamate kinase-like"/>
    <property type="match status" value="1"/>
</dbReference>
<evidence type="ECO:0000259" key="2">
    <source>
        <dbReference type="Pfam" id="PF00696"/>
    </source>
</evidence>
<dbReference type="SUPFAM" id="SSF53633">
    <property type="entry name" value="Carbamate kinase-like"/>
    <property type="match status" value="1"/>
</dbReference>
<organism evidence="3 4">
    <name type="scientific">Aureimonas glaciei</name>
    <dbReference type="NCBI Taxonomy" id="1776957"/>
    <lineage>
        <taxon>Bacteria</taxon>
        <taxon>Pseudomonadati</taxon>
        <taxon>Pseudomonadota</taxon>
        <taxon>Alphaproteobacteria</taxon>
        <taxon>Hyphomicrobiales</taxon>
        <taxon>Aurantimonadaceae</taxon>
        <taxon>Aureimonas</taxon>
    </lineage>
</organism>
<proteinExistence type="predicted"/>
<keyword evidence="4" id="KW-1185">Reference proteome</keyword>
<dbReference type="Proteomes" id="UP000613160">
    <property type="component" value="Unassembled WGS sequence"/>
</dbReference>
<sequence length="244" mass="25356">MAATGNNIPPRAPRRVPESWEDRGAAPAANRHMQDILVIKLGGSSAASPDFTRWIAAIEEAARPVVIVPGGGPFANAVRKYQTKMGYGDEAAHHMAILAMVQFGLALVSLGTRMVPAHSEAEMTAALEAGKIPVWMAAQSAVAAPEIARDWSVTSDSLSAWLAGRLPGARLLLVKQIDVPEDSGLDAVVGAGIVDESFLSMLHADTPVHVAGPADLALAGLKLAEGGIPGHEICGRPAMLDAAE</sequence>
<accession>A0A917DHR8</accession>
<feature type="region of interest" description="Disordered" evidence="1">
    <location>
        <begin position="1"/>
        <end position="27"/>
    </location>
</feature>
<reference evidence="3" key="1">
    <citation type="journal article" date="2014" name="Int. J. Syst. Evol. Microbiol.">
        <title>Complete genome sequence of Corynebacterium casei LMG S-19264T (=DSM 44701T), isolated from a smear-ripened cheese.</title>
        <authorList>
            <consortium name="US DOE Joint Genome Institute (JGI-PGF)"/>
            <person name="Walter F."/>
            <person name="Albersmeier A."/>
            <person name="Kalinowski J."/>
            <person name="Ruckert C."/>
        </authorList>
    </citation>
    <scope>NUCLEOTIDE SEQUENCE</scope>
    <source>
        <strain evidence="3">CGMCC 1.15493</strain>
    </source>
</reference>
<name>A0A917DHR8_9HYPH</name>
<feature type="compositionally biased region" description="Basic and acidic residues" evidence="1">
    <location>
        <begin position="15"/>
        <end position="24"/>
    </location>
</feature>
<comment type="caution">
    <text evidence="3">The sequence shown here is derived from an EMBL/GenBank/DDBJ whole genome shotgun (WGS) entry which is preliminary data.</text>
</comment>